<protein>
    <recommendedName>
        <fullName evidence="4">HTH psq-type domain-containing protein</fullName>
    </recommendedName>
</protein>
<proteinExistence type="predicted"/>
<reference evidence="2 3" key="1">
    <citation type="submission" date="2021-02" db="EMBL/GenBank/DDBJ databases">
        <title>Variation within the Batrachochytrium salamandrivorans European outbreak.</title>
        <authorList>
            <person name="Kelly M."/>
            <person name="Pasmans F."/>
            <person name="Shea T.P."/>
            <person name="Munoz J.F."/>
            <person name="Carranza S."/>
            <person name="Cuomo C.A."/>
            <person name="Martel A."/>
        </authorList>
    </citation>
    <scope>NUCLEOTIDE SEQUENCE [LARGE SCALE GENOMIC DNA]</scope>
    <source>
        <strain evidence="2 3">AMFP18/2</strain>
    </source>
</reference>
<gene>
    <name evidence="2" type="ORF">BASA50_002841</name>
</gene>
<accession>A0ABQ8FKJ3</accession>
<evidence type="ECO:0000256" key="1">
    <source>
        <dbReference type="SAM" id="MobiDB-lite"/>
    </source>
</evidence>
<sequence length="360" mass="39530">MLDNETRRLNNDKESTDCDQHQLNRCSTLSTTTLNSWHMGATYLPTMPNFLTLIPSFHQNTLCSLPTHIHQLLKMTLTVIPSSTLKPTRRYSYSAAEKLKIIRYAEKSSQGQAAFKYGVHKSMISRWVRILDKIKAAKPTTRRIGSGRRPWKRPLTDDDDDDDFPTMKQSGSIETSDDDGNDDEFGADEDADACTLVAGSIGSGAYSDGWESSPTLTAIPLDRTRVAACTPTAFLGSDGVSCKGDQDISPGGFGIVNYTFDDVVQSTVTSPTDTLHDHTRLSLSGTPTGNAWIYPSHISPTNGCELSVHPSATPGEGLILGNTCLFEHFDDDDENALENTQCRLTYAIDNMFTLSKDLCI</sequence>
<dbReference type="EMBL" id="JAFCIX010000062">
    <property type="protein sequence ID" value="KAH6599644.1"/>
    <property type="molecule type" value="Genomic_DNA"/>
</dbReference>
<feature type="region of interest" description="Disordered" evidence="1">
    <location>
        <begin position="139"/>
        <end position="188"/>
    </location>
</feature>
<dbReference type="PANTHER" id="PTHR33215">
    <property type="entry name" value="PROTEIN DISTAL ANTENNA"/>
    <property type="match status" value="1"/>
</dbReference>
<dbReference type="Proteomes" id="UP001648503">
    <property type="component" value="Unassembled WGS sequence"/>
</dbReference>
<dbReference type="InterPro" id="IPR010921">
    <property type="entry name" value="Trp_repressor/repl_initiator"/>
</dbReference>
<evidence type="ECO:0000313" key="2">
    <source>
        <dbReference type="EMBL" id="KAH6599644.1"/>
    </source>
</evidence>
<comment type="caution">
    <text evidence="2">The sequence shown here is derived from an EMBL/GenBank/DDBJ whole genome shotgun (WGS) entry which is preliminary data.</text>
</comment>
<dbReference type="InterPro" id="IPR051839">
    <property type="entry name" value="RD_transcriptional_regulator"/>
</dbReference>
<keyword evidence="3" id="KW-1185">Reference proteome</keyword>
<evidence type="ECO:0008006" key="4">
    <source>
        <dbReference type="Google" id="ProtNLM"/>
    </source>
</evidence>
<dbReference type="SUPFAM" id="SSF48295">
    <property type="entry name" value="TrpR-like"/>
    <property type="match status" value="1"/>
</dbReference>
<name>A0ABQ8FKJ3_9FUNG</name>
<feature type="compositionally biased region" description="Acidic residues" evidence="1">
    <location>
        <begin position="175"/>
        <end position="188"/>
    </location>
</feature>
<dbReference type="Gene3D" id="1.10.10.60">
    <property type="entry name" value="Homeodomain-like"/>
    <property type="match status" value="1"/>
</dbReference>
<dbReference type="PANTHER" id="PTHR33215:SF13">
    <property type="entry name" value="PROTEIN DISTAL ANTENNA"/>
    <property type="match status" value="1"/>
</dbReference>
<organism evidence="2 3">
    <name type="scientific">Batrachochytrium salamandrivorans</name>
    <dbReference type="NCBI Taxonomy" id="1357716"/>
    <lineage>
        <taxon>Eukaryota</taxon>
        <taxon>Fungi</taxon>
        <taxon>Fungi incertae sedis</taxon>
        <taxon>Chytridiomycota</taxon>
        <taxon>Chytridiomycota incertae sedis</taxon>
        <taxon>Chytridiomycetes</taxon>
        <taxon>Rhizophydiales</taxon>
        <taxon>Rhizophydiales incertae sedis</taxon>
        <taxon>Batrachochytrium</taxon>
    </lineage>
</organism>
<evidence type="ECO:0000313" key="3">
    <source>
        <dbReference type="Proteomes" id="UP001648503"/>
    </source>
</evidence>